<accession>A0ABP9WLG6</accession>
<evidence type="ECO:0000256" key="6">
    <source>
        <dbReference type="SAM" id="MobiDB-lite"/>
    </source>
</evidence>
<evidence type="ECO:0000313" key="9">
    <source>
        <dbReference type="Proteomes" id="UP001408594"/>
    </source>
</evidence>
<comment type="similarity">
    <text evidence="2">Belongs to the Orn/Lys/Arg decarboxylase class-I family.</text>
</comment>
<dbReference type="PANTHER" id="PTHR43277:SF4">
    <property type="entry name" value="ARGININE DECARBOXYLASE"/>
    <property type="match status" value="1"/>
</dbReference>
<comment type="cofactor">
    <cofactor evidence="1">
        <name>pyridoxal 5'-phosphate</name>
        <dbReference type="ChEBI" id="CHEBI:597326"/>
    </cofactor>
</comment>
<organism evidence="8 9">
    <name type="scientific">Microbulbifer aestuariivivens</name>
    <dbReference type="NCBI Taxonomy" id="1908308"/>
    <lineage>
        <taxon>Bacteria</taxon>
        <taxon>Pseudomonadati</taxon>
        <taxon>Pseudomonadota</taxon>
        <taxon>Gammaproteobacteria</taxon>
        <taxon>Cellvibrionales</taxon>
        <taxon>Microbulbiferaceae</taxon>
        <taxon>Microbulbifer</taxon>
    </lineage>
</organism>
<keyword evidence="3" id="KW-0210">Decarboxylase</keyword>
<gene>
    <name evidence="8" type="ORF">Maes01_00596</name>
</gene>
<dbReference type="EMBL" id="BAABRT010000003">
    <property type="protein sequence ID" value="GAA5524044.1"/>
    <property type="molecule type" value="Genomic_DNA"/>
</dbReference>
<dbReference type="PROSITE" id="PS00703">
    <property type="entry name" value="OKR_DC_1"/>
    <property type="match status" value="1"/>
</dbReference>
<dbReference type="InterPro" id="IPR036633">
    <property type="entry name" value="Prn/Lys/Arg_de-COase_C_sf"/>
</dbReference>
<evidence type="ECO:0000256" key="2">
    <source>
        <dbReference type="ARBA" id="ARBA00010671"/>
    </source>
</evidence>
<dbReference type="InterPro" id="IPR015424">
    <property type="entry name" value="PyrdxlP-dep_Trfase"/>
</dbReference>
<dbReference type="InterPro" id="IPR052357">
    <property type="entry name" value="Orn_Lys_Arg_decarboxylase-I"/>
</dbReference>
<reference evidence="8 9" key="1">
    <citation type="submission" date="2024-02" db="EMBL/GenBank/DDBJ databases">
        <title>Microbulbifer aestuariivivens NBRC 112533.</title>
        <authorList>
            <person name="Ichikawa N."/>
            <person name="Katano-Makiyama Y."/>
            <person name="Hidaka K."/>
        </authorList>
    </citation>
    <scope>NUCLEOTIDE SEQUENCE [LARGE SCALE GENOMIC DNA]</scope>
    <source>
        <strain evidence="8 9">NBRC 112533</strain>
    </source>
</reference>
<keyword evidence="4" id="KW-0663">Pyridoxal phosphate</keyword>
<dbReference type="InterPro" id="IPR008286">
    <property type="entry name" value="Prn/Lys/Arg_de-COase_C"/>
</dbReference>
<dbReference type="SUPFAM" id="SSF55904">
    <property type="entry name" value="Ornithine decarboxylase C-terminal domain"/>
    <property type="match status" value="1"/>
</dbReference>
<dbReference type="Gene3D" id="3.40.640.10">
    <property type="entry name" value="Type I PLP-dependent aspartate aminotransferase-like (Major domain)"/>
    <property type="match status" value="1"/>
</dbReference>
<dbReference type="Pfam" id="PF03711">
    <property type="entry name" value="OKR_DC_1_C"/>
    <property type="match status" value="1"/>
</dbReference>
<evidence type="ECO:0000256" key="1">
    <source>
        <dbReference type="ARBA" id="ARBA00001933"/>
    </source>
</evidence>
<dbReference type="InterPro" id="IPR000310">
    <property type="entry name" value="Orn/Lys/Arg_deCO2ase_major_dom"/>
</dbReference>
<sequence>MPDLGNLREGLQPLECHVALVSADRRLSRDWAAALNKTAAQHENPFGLRFSAVLPGAAEQLLYRDDKLQALIVDAGPAAAGLAAAEALADRLHGVRTQLNVFLLTLGCDIAVSLRQRFDELLDRREGNFNHVFRLVQAFIARRASTPFADTLREYVFSARDAWHTPGHSGGDSLRNSPWVGDFYRFMGEHVFNTDLSVSVQVLDSLLEPHSVIQAAQDLAAQAFGARQTFFLTNGTSTANKVVIQQILGGGGKIIVDQACHKSVHHGILMNRCEPIYLKSTLHPRYGLYGPVPREEIERALQQNRDARLLVLTSCTYDGLRYDLLPIIQRAHGLGVKVLVDEAWYAHGYFHPLLRPTALECGADYVTQSTHKTLSAFSQASMVHVQDPDFDEFRFRENLNMYASTSPQYAMIASLDVARKQAAMEGYGRIERSLKMGETLRRGVDQTGVFRALTRDELIPAPLADDGIRLDPTKVTIDISASGYSGREIQVRLFEQYGIQVEKTTQNTLSVLVTLGSTESKLLRLLHAFKQLAQFPQRRQRAASVRKLPEFTRLKLLPADAYFAETEELPLMDNGVEAATHLIGRVCADEIVPYPPGIPVLVPGQEISAEIIQFLQQLLQGQNSTEIHGLIFRSDEPMLRVVLERAEIGKAGEIGEMEEIGKTAEKAETIKGRQERSRNQKPEQPHHSGTANLRADYPPRPDHKRAV</sequence>
<dbReference type="Pfam" id="PF01276">
    <property type="entry name" value="OKR_DC_1"/>
    <property type="match status" value="1"/>
</dbReference>
<evidence type="ECO:0000256" key="5">
    <source>
        <dbReference type="ARBA" id="ARBA00023239"/>
    </source>
</evidence>
<evidence type="ECO:0000313" key="8">
    <source>
        <dbReference type="EMBL" id="GAA5524044.1"/>
    </source>
</evidence>
<protein>
    <recommendedName>
        <fullName evidence="7">Orn/Lys/Arg decarboxylases family 1 pyridoxal-P attachment site domain-containing protein</fullName>
    </recommendedName>
</protein>
<dbReference type="InterPro" id="IPR015421">
    <property type="entry name" value="PyrdxlP-dep_Trfase_major"/>
</dbReference>
<evidence type="ECO:0000256" key="3">
    <source>
        <dbReference type="ARBA" id="ARBA00022793"/>
    </source>
</evidence>
<feature type="region of interest" description="Disordered" evidence="6">
    <location>
        <begin position="659"/>
        <end position="707"/>
    </location>
</feature>
<feature type="compositionally biased region" description="Basic and acidic residues" evidence="6">
    <location>
        <begin position="697"/>
        <end position="707"/>
    </location>
</feature>
<proteinExistence type="inferred from homology"/>
<keyword evidence="9" id="KW-1185">Reference proteome</keyword>
<name>A0ABP9WLG6_9GAMM</name>
<dbReference type="SUPFAM" id="SSF53383">
    <property type="entry name" value="PLP-dependent transferases"/>
    <property type="match status" value="1"/>
</dbReference>
<evidence type="ECO:0000256" key="4">
    <source>
        <dbReference type="ARBA" id="ARBA00022898"/>
    </source>
</evidence>
<evidence type="ECO:0000259" key="7">
    <source>
        <dbReference type="PROSITE" id="PS00703"/>
    </source>
</evidence>
<feature type="compositionally biased region" description="Basic and acidic residues" evidence="6">
    <location>
        <begin position="659"/>
        <end position="686"/>
    </location>
</feature>
<dbReference type="Gene3D" id="3.90.100.10">
    <property type="entry name" value="Orn/Lys/Arg decarboxylase, C-terminal domain"/>
    <property type="match status" value="1"/>
</dbReference>
<dbReference type="RefSeq" id="WP_345548817.1">
    <property type="nucleotide sequence ID" value="NZ_BAABRT010000003.1"/>
</dbReference>
<dbReference type="Proteomes" id="UP001408594">
    <property type="component" value="Unassembled WGS sequence"/>
</dbReference>
<comment type="caution">
    <text evidence="8">The sequence shown here is derived from an EMBL/GenBank/DDBJ whole genome shotgun (WGS) entry which is preliminary data.</text>
</comment>
<dbReference type="PANTHER" id="PTHR43277">
    <property type="entry name" value="ARGININE DECARBOXYLASE"/>
    <property type="match status" value="1"/>
</dbReference>
<keyword evidence="5" id="KW-0456">Lyase</keyword>
<feature type="domain" description="Orn/Lys/Arg decarboxylases family 1 pyridoxal-P attachment site" evidence="7">
    <location>
        <begin position="367"/>
        <end position="381"/>
    </location>
</feature>